<organism evidence="1 2">
    <name type="scientific">Rhabditophanes sp. KR3021</name>
    <dbReference type="NCBI Taxonomy" id="114890"/>
    <lineage>
        <taxon>Eukaryota</taxon>
        <taxon>Metazoa</taxon>
        <taxon>Ecdysozoa</taxon>
        <taxon>Nematoda</taxon>
        <taxon>Chromadorea</taxon>
        <taxon>Rhabditida</taxon>
        <taxon>Tylenchina</taxon>
        <taxon>Panagrolaimomorpha</taxon>
        <taxon>Strongyloidoidea</taxon>
        <taxon>Alloionematidae</taxon>
        <taxon>Rhabditophanes</taxon>
    </lineage>
</organism>
<evidence type="ECO:0000313" key="1">
    <source>
        <dbReference type="Proteomes" id="UP000095286"/>
    </source>
</evidence>
<dbReference type="WBParaSite" id="RSKR_0001166200.1">
    <property type="protein sequence ID" value="RSKR_0001166200.1"/>
    <property type="gene ID" value="RSKR_0001166200"/>
</dbReference>
<evidence type="ECO:0000313" key="2">
    <source>
        <dbReference type="WBParaSite" id="RSKR_0001166200.1"/>
    </source>
</evidence>
<reference evidence="2" key="1">
    <citation type="submission" date="2016-11" db="UniProtKB">
        <authorList>
            <consortium name="WormBaseParasite"/>
        </authorList>
    </citation>
    <scope>IDENTIFICATION</scope>
    <source>
        <strain evidence="2">KR3021</strain>
    </source>
</reference>
<sequence length="594" mass="68189">MNADLITKEFRLKPEDMNLPLSCYYINSSHNTYLNGHQILLARQFSVNQKCESSLEMYRSVLLAGCRSIELDLWDGDEGFPVITHGPHSLQKINTLTLKSVCYVIRDYAFKTSDYPLILSLENHLSAQQQQVFVETITDIFGDTLVRTPLADFPLEEGTRLPSVARLKRKILLKGSVGDEINMVIKQSTTWNHKLIESVEKLKIDHKNLLEDSFKNLDRKLELKINTKKRVLGFGGESSFKKQYLALKRLSSNNQLIPNFLKMINYCQNSKRMELQMPDFLMHSGSEQKIDKAISKNSSQVIQFCQRHLLRVFPEVNRICSSNFIPCFFWAAGCQMVALNFQTNGLAMQMNNTLFEENGRCGYLLKPKILREKEFNASIYATNLLIANCVSIEVISINCISPFLSQKKVNGESIAHSINVVVDLYDLPQDSQRDKHKTTGIIVKNELCTVLLEDSRQKFVFDKIIKPEIALLHIKIMNKNNGELFQRFIPVHKIQPGFRHIILRNNANKSVGPANVFVKIDVNLHVPITEKRSDAYTNPLKFLEQLKLEEEHQQLILSQENNETLENEIFDQWNQKKQSFNTVGESIDEESDDA</sequence>
<accession>A0AC35UI97</accession>
<proteinExistence type="predicted"/>
<dbReference type="Proteomes" id="UP000095286">
    <property type="component" value="Unplaced"/>
</dbReference>
<name>A0AC35UI97_9BILA</name>
<protein>
    <submittedName>
        <fullName evidence="2">Phosphoinositide phospholipase C</fullName>
    </submittedName>
</protein>